<feature type="transmembrane region" description="Helical" evidence="1">
    <location>
        <begin position="129"/>
        <end position="149"/>
    </location>
</feature>
<dbReference type="Proteomes" id="UP000033867">
    <property type="component" value="Unassembled WGS sequence"/>
</dbReference>
<evidence type="ECO:0000313" key="2">
    <source>
        <dbReference type="EMBL" id="KKS70009.1"/>
    </source>
</evidence>
<organism evidence="2 3">
    <name type="scientific">Candidatus Magasanikbacteria bacterium GW2011_GWE2_42_7</name>
    <dbReference type="NCBI Taxonomy" id="1619052"/>
    <lineage>
        <taxon>Bacteria</taxon>
        <taxon>Candidatus Magasanikiibacteriota</taxon>
    </lineage>
</organism>
<keyword evidence="1" id="KW-1133">Transmembrane helix</keyword>
<accession>A0A0G1B9W3</accession>
<dbReference type="EMBL" id="LCEK01000071">
    <property type="protein sequence ID" value="KKS70009.1"/>
    <property type="molecule type" value="Genomic_DNA"/>
</dbReference>
<proteinExistence type="predicted"/>
<feature type="transmembrane region" description="Helical" evidence="1">
    <location>
        <begin position="100"/>
        <end position="122"/>
    </location>
</feature>
<gene>
    <name evidence="2" type="ORF">UV42_C0071G0003</name>
</gene>
<sequence>MQLHKKLLYFLHSEFCPAERDPALRDIQHSNIFMSDPLHHIEKRKRIYAKGALKQKYQPYPHPKTFVSMMDHAVYGVSILAPIAGSTQAIKIWAEQTAAGVSLTMFGFSVIANIFLLTYGIIHKVFPIVIMYSLWLMVNTAIVAGILLYG</sequence>
<comment type="caution">
    <text evidence="2">The sequence shown here is derived from an EMBL/GenBank/DDBJ whole genome shotgun (WGS) entry which is preliminary data.</text>
</comment>
<name>A0A0G1B9W3_9BACT</name>
<keyword evidence="1" id="KW-0812">Transmembrane</keyword>
<evidence type="ECO:0000313" key="3">
    <source>
        <dbReference type="Proteomes" id="UP000033867"/>
    </source>
</evidence>
<evidence type="ECO:0000256" key="1">
    <source>
        <dbReference type="SAM" id="Phobius"/>
    </source>
</evidence>
<dbReference type="AlphaFoldDB" id="A0A0G1B9W3"/>
<protein>
    <submittedName>
        <fullName evidence="2">Uncharacterized protein</fullName>
    </submittedName>
</protein>
<reference evidence="2 3" key="1">
    <citation type="journal article" date="2015" name="Nature">
        <title>rRNA introns, odd ribosomes, and small enigmatic genomes across a large radiation of phyla.</title>
        <authorList>
            <person name="Brown C.T."/>
            <person name="Hug L.A."/>
            <person name="Thomas B.C."/>
            <person name="Sharon I."/>
            <person name="Castelle C.J."/>
            <person name="Singh A."/>
            <person name="Wilkins M.J."/>
            <person name="Williams K.H."/>
            <person name="Banfield J.F."/>
        </authorList>
    </citation>
    <scope>NUCLEOTIDE SEQUENCE [LARGE SCALE GENOMIC DNA]</scope>
</reference>
<dbReference type="Gene3D" id="1.20.1280.290">
    <property type="match status" value="1"/>
</dbReference>
<keyword evidence="1" id="KW-0472">Membrane</keyword>